<dbReference type="AlphaFoldDB" id="A0A9D9HMZ8"/>
<name>A0A9D9HMZ8_9SPIR</name>
<dbReference type="InterPro" id="IPR011989">
    <property type="entry name" value="ARM-like"/>
</dbReference>
<dbReference type="Proteomes" id="UP000823638">
    <property type="component" value="Unassembled WGS sequence"/>
</dbReference>
<feature type="chain" id="PRO_5038692976" evidence="1">
    <location>
        <begin position="23"/>
        <end position="398"/>
    </location>
</feature>
<comment type="caution">
    <text evidence="2">The sequence shown here is derived from an EMBL/GenBank/DDBJ whole genome shotgun (WGS) entry which is preliminary data.</text>
</comment>
<feature type="signal peptide" evidence="1">
    <location>
        <begin position="1"/>
        <end position="22"/>
    </location>
</feature>
<keyword evidence="1" id="KW-0732">Signal</keyword>
<proteinExistence type="predicted"/>
<organism evidence="2 3">
    <name type="scientific">Candidatus Gallitreponema excrementavium</name>
    <dbReference type="NCBI Taxonomy" id="2840840"/>
    <lineage>
        <taxon>Bacteria</taxon>
        <taxon>Pseudomonadati</taxon>
        <taxon>Spirochaetota</taxon>
        <taxon>Spirochaetia</taxon>
        <taxon>Spirochaetales</taxon>
        <taxon>Candidatus Gallitreponema</taxon>
    </lineage>
</organism>
<evidence type="ECO:0000313" key="2">
    <source>
        <dbReference type="EMBL" id="MBO8456882.1"/>
    </source>
</evidence>
<protein>
    <submittedName>
        <fullName evidence="2">HEAT repeat domain-containing protein</fullName>
    </submittedName>
</protein>
<reference evidence="2" key="2">
    <citation type="journal article" date="2021" name="PeerJ">
        <title>Extensive microbial diversity within the chicken gut microbiome revealed by metagenomics and culture.</title>
        <authorList>
            <person name="Gilroy R."/>
            <person name="Ravi A."/>
            <person name="Getino M."/>
            <person name="Pursley I."/>
            <person name="Horton D.L."/>
            <person name="Alikhan N.F."/>
            <person name="Baker D."/>
            <person name="Gharbi K."/>
            <person name="Hall N."/>
            <person name="Watson M."/>
            <person name="Adriaenssens E.M."/>
            <person name="Foster-Nyarko E."/>
            <person name="Jarju S."/>
            <person name="Secka A."/>
            <person name="Antonio M."/>
            <person name="Oren A."/>
            <person name="Chaudhuri R.R."/>
            <person name="La Ragione R."/>
            <person name="Hildebrand F."/>
            <person name="Pallen M.J."/>
        </authorList>
    </citation>
    <scope>NUCLEOTIDE SEQUENCE</scope>
    <source>
        <strain evidence="2">10532</strain>
    </source>
</reference>
<evidence type="ECO:0000256" key="1">
    <source>
        <dbReference type="SAM" id="SignalP"/>
    </source>
</evidence>
<dbReference type="EMBL" id="JADIMM010000022">
    <property type="protein sequence ID" value="MBO8456882.1"/>
    <property type="molecule type" value="Genomic_DNA"/>
</dbReference>
<reference evidence="2" key="1">
    <citation type="submission" date="2020-10" db="EMBL/GenBank/DDBJ databases">
        <authorList>
            <person name="Gilroy R."/>
        </authorList>
    </citation>
    <scope>NUCLEOTIDE SEQUENCE</scope>
    <source>
        <strain evidence="2">10532</strain>
    </source>
</reference>
<sequence>MKKIKCSVFLMIILAFSFSLFSAENDLEFNRKLYTLSDNWAARYEIVKECYGASQPEVLNEFFYEVLVDLQTDAKNLPTVTDQQFWDNTARIVCESLGKGKFLEAADVMWKIYPIAPSNELKTIILMAFGDMNAVNFNDHIVHILETLNMETGKDKQNAEMLAGGAIYALDILGQAESYRALFYAANGWYSNAVKKQADAALENLYKKIGSSVTEQINLLMVDPSVTLLMKQTALKRALELDLPASDIASIARNALAQSQGTVGVSADKNLRYQVSTLALTAMIDFKDTSVESVPYLEEAVKDTYGLDERIYAVRALGVNGSPEAVRVLSDLVNSINEKAFQQLFRRDVEEDLLYETITALGQAGGEDAQKALSSIIAIDFYSAGIKRAAEEQLKNIM</sequence>
<accession>A0A9D9HMZ8</accession>
<dbReference type="Gene3D" id="1.25.10.10">
    <property type="entry name" value="Leucine-rich Repeat Variant"/>
    <property type="match status" value="1"/>
</dbReference>
<evidence type="ECO:0000313" key="3">
    <source>
        <dbReference type="Proteomes" id="UP000823638"/>
    </source>
</evidence>
<gene>
    <name evidence="2" type="ORF">IAA81_01485</name>
</gene>